<dbReference type="InParanoid" id="A0A5C7EPT5"/>
<gene>
    <name evidence="2" type="ORF">FR698_02580</name>
</gene>
<protein>
    <submittedName>
        <fullName evidence="2">Uncharacterized protein</fullName>
    </submittedName>
</protein>
<keyword evidence="3" id="KW-1185">Reference proteome</keyword>
<evidence type="ECO:0000313" key="2">
    <source>
        <dbReference type="EMBL" id="TXF13436.1"/>
    </source>
</evidence>
<evidence type="ECO:0000313" key="3">
    <source>
        <dbReference type="Proteomes" id="UP000321201"/>
    </source>
</evidence>
<feature type="transmembrane region" description="Helical" evidence="1">
    <location>
        <begin position="74"/>
        <end position="97"/>
    </location>
</feature>
<feature type="transmembrane region" description="Helical" evidence="1">
    <location>
        <begin position="32"/>
        <end position="54"/>
    </location>
</feature>
<dbReference type="Proteomes" id="UP000321201">
    <property type="component" value="Unassembled WGS sequence"/>
</dbReference>
<keyword evidence="1" id="KW-1133">Transmembrane helix</keyword>
<accession>A0A5C7EPT5</accession>
<keyword evidence="1" id="KW-0812">Transmembrane</keyword>
<keyword evidence="1" id="KW-0472">Membrane</keyword>
<dbReference type="RefSeq" id="WP_147798610.1">
    <property type="nucleotide sequence ID" value="NZ_VPFL01000002.1"/>
</dbReference>
<sequence length="186" mass="20483">MLRPYRADGDEDPALRSIEFPVHPVPGRRFMLLSWLACSVILILSFWLLVAAAAEGLDVLETADFLRWRDAPSVIGMAAIALCAAALWLVSGWAYALERNEAEELVLEPGGILRVTLGRGNGRFSIDPRRRLRILSPGCAAGLLEPRYRGILVICGRHLIVVTGRTRGLQHLPAVERHFRGIAGGR</sequence>
<comment type="caution">
    <text evidence="2">The sequence shown here is derived from an EMBL/GenBank/DDBJ whole genome shotgun (WGS) entry which is preliminary data.</text>
</comment>
<dbReference type="AlphaFoldDB" id="A0A5C7EPT5"/>
<dbReference type="EMBL" id="VPFL01000002">
    <property type="protein sequence ID" value="TXF13436.1"/>
    <property type="molecule type" value="Genomic_DNA"/>
</dbReference>
<name>A0A5C7EPT5_9PROT</name>
<proteinExistence type="predicted"/>
<reference evidence="2 3" key="1">
    <citation type="submission" date="2019-08" db="EMBL/GenBank/DDBJ databases">
        <title>Pelomicrobium methylotrophicum gen. nov., sp. nov. a moderately thermophilic, facultatively anaerobic, lithoautotrophic and methylotrophic bacterium isolated from a terrestrial mud volcano.</title>
        <authorList>
            <person name="Slobodkina G.B."/>
            <person name="Merkel A.Y."/>
            <person name="Slobodkin A.I."/>
        </authorList>
    </citation>
    <scope>NUCLEOTIDE SEQUENCE [LARGE SCALE GENOMIC DNA]</scope>
    <source>
        <strain evidence="2 3">SM250</strain>
    </source>
</reference>
<organism evidence="2 3">
    <name type="scientific">Pelomicrobium methylotrophicum</name>
    <dbReference type="NCBI Taxonomy" id="2602750"/>
    <lineage>
        <taxon>Bacteria</taxon>
        <taxon>Pseudomonadati</taxon>
        <taxon>Pseudomonadota</taxon>
        <taxon>Hydrogenophilia</taxon>
        <taxon>Hydrogenophilia incertae sedis</taxon>
        <taxon>Pelomicrobium</taxon>
    </lineage>
</organism>
<evidence type="ECO:0000256" key="1">
    <source>
        <dbReference type="SAM" id="Phobius"/>
    </source>
</evidence>